<dbReference type="InterPro" id="IPR001789">
    <property type="entry name" value="Sig_transdc_resp-reg_receiver"/>
</dbReference>
<evidence type="ECO:0000313" key="13">
    <source>
        <dbReference type="Proteomes" id="UP001600941"/>
    </source>
</evidence>
<gene>
    <name evidence="12" type="ORF">K340107D12_13630</name>
</gene>
<dbReference type="InterPro" id="IPR039420">
    <property type="entry name" value="WalR-like"/>
</dbReference>
<protein>
    <recommendedName>
        <fullName evidence="1">Stage 0 sporulation protein A homolog</fullName>
    </recommendedName>
</protein>
<proteinExistence type="predicted"/>
<evidence type="ECO:0000256" key="3">
    <source>
        <dbReference type="ARBA" id="ARBA00023012"/>
    </source>
</evidence>
<feature type="modified residue" description="4-aspartylphosphate" evidence="8">
    <location>
        <position position="52"/>
    </location>
</feature>
<dbReference type="SMART" id="SM00862">
    <property type="entry name" value="Trans_reg_C"/>
    <property type="match status" value="1"/>
</dbReference>
<name>A0ABQ0BQ43_9FIRM</name>
<dbReference type="Gene3D" id="1.10.10.10">
    <property type="entry name" value="Winged helix-like DNA-binding domain superfamily/Winged helix DNA-binding domain"/>
    <property type="match status" value="1"/>
</dbReference>
<dbReference type="Gene3D" id="3.40.50.2300">
    <property type="match status" value="1"/>
</dbReference>
<evidence type="ECO:0000256" key="2">
    <source>
        <dbReference type="ARBA" id="ARBA00022553"/>
    </source>
</evidence>
<dbReference type="SMART" id="SM00448">
    <property type="entry name" value="REC"/>
    <property type="match status" value="1"/>
</dbReference>
<evidence type="ECO:0000256" key="6">
    <source>
        <dbReference type="ARBA" id="ARBA00023163"/>
    </source>
</evidence>
<evidence type="ECO:0000256" key="1">
    <source>
        <dbReference type="ARBA" id="ARBA00018672"/>
    </source>
</evidence>
<evidence type="ECO:0000256" key="5">
    <source>
        <dbReference type="ARBA" id="ARBA00023125"/>
    </source>
</evidence>
<dbReference type="PANTHER" id="PTHR48111">
    <property type="entry name" value="REGULATOR OF RPOS"/>
    <property type="match status" value="1"/>
</dbReference>
<dbReference type="SUPFAM" id="SSF46894">
    <property type="entry name" value="C-terminal effector domain of the bipartite response regulators"/>
    <property type="match status" value="1"/>
</dbReference>
<dbReference type="CDD" id="cd00383">
    <property type="entry name" value="trans_reg_C"/>
    <property type="match status" value="1"/>
</dbReference>
<dbReference type="InterPro" id="IPR011006">
    <property type="entry name" value="CheY-like_superfamily"/>
</dbReference>
<keyword evidence="3" id="KW-0902">Two-component regulatory system</keyword>
<accession>A0ABQ0BQ43</accession>
<feature type="DNA-binding region" description="OmpR/PhoB-type" evidence="9">
    <location>
        <begin position="128"/>
        <end position="227"/>
    </location>
</feature>
<evidence type="ECO:0000256" key="4">
    <source>
        <dbReference type="ARBA" id="ARBA00023015"/>
    </source>
</evidence>
<dbReference type="PROSITE" id="PS51755">
    <property type="entry name" value="OMPR_PHOB"/>
    <property type="match status" value="1"/>
</dbReference>
<dbReference type="CDD" id="cd17574">
    <property type="entry name" value="REC_OmpR"/>
    <property type="match status" value="1"/>
</dbReference>
<feature type="domain" description="OmpR/PhoB-type" evidence="11">
    <location>
        <begin position="128"/>
        <end position="227"/>
    </location>
</feature>
<dbReference type="EMBL" id="BAABZQ010000001">
    <property type="protein sequence ID" value="GAA6498547.1"/>
    <property type="molecule type" value="Genomic_DNA"/>
</dbReference>
<comment type="caution">
    <text evidence="12">The sequence shown here is derived from an EMBL/GenBank/DDBJ whole genome shotgun (WGS) entry which is preliminary data.</text>
</comment>
<keyword evidence="4" id="KW-0805">Transcription regulation</keyword>
<feature type="domain" description="Response regulatory" evidence="10">
    <location>
        <begin position="3"/>
        <end position="116"/>
    </location>
</feature>
<dbReference type="Pfam" id="PF00486">
    <property type="entry name" value="Trans_reg_C"/>
    <property type="match status" value="1"/>
</dbReference>
<dbReference type="InterPro" id="IPR001867">
    <property type="entry name" value="OmpR/PhoB-type_DNA-bd"/>
</dbReference>
<dbReference type="PROSITE" id="PS50110">
    <property type="entry name" value="RESPONSE_REGULATORY"/>
    <property type="match status" value="1"/>
</dbReference>
<keyword evidence="6" id="KW-0804">Transcription</keyword>
<keyword evidence="5 9" id="KW-0238">DNA-binding</keyword>
<evidence type="ECO:0000256" key="7">
    <source>
        <dbReference type="ARBA" id="ARBA00024867"/>
    </source>
</evidence>
<dbReference type="Gene3D" id="6.10.250.690">
    <property type="match status" value="1"/>
</dbReference>
<dbReference type="SUPFAM" id="SSF52172">
    <property type="entry name" value="CheY-like"/>
    <property type="match status" value="1"/>
</dbReference>
<dbReference type="InterPro" id="IPR016032">
    <property type="entry name" value="Sig_transdc_resp-reg_C-effctor"/>
</dbReference>
<evidence type="ECO:0000259" key="10">
    <source>
        <dbReference type="PROSITE" id="PS50110"/>
    </source>
</evidence>
<evidence type="ECO:0000256" key="9">
    <source>
        <dbReference type="PROSITE-ProRule" id="PRU01091"/>
    </source>
</evidence>
<dbReference type="Pfam" id="PF00072">
    <property type="entry name" value="Response_reg"/>
    <property type="match status" value="1"/>
</dbReference>
<reference evidence="12 13" key="1">
    <citation type="submission" date="2024-04" db="EMBL/GenBank/DDBJ databases">
        <title>Defined microbial consortia suppress multidrug-resistant proinflammatory Enterobacteriaceae via ecological control.</title>
        <authorList>
            <person name="Furuichi M."/>
            <person name="Kawaguchi T."/>
            <person name="Pust M."/>
            <person name="Yasuma K."/>
            <person name="Plichta D."/>
            <person name="Hasegawa N."/>
            <person name="Ohya T."/>
            <person name="Bhattarai S."/>
            <person name="Sasajima S."/>
            <person name="Aoto Y."/>
            <person name="Tuganbaev T."/>
            <person name="Yaginuma M."/>
            <person name="Ueda M."/>
            <person name="Okahashi N."/>
            <person name="Amafuji K."/>
            <person name="Kiridooshi Y."/>
            <person name="Sugita K."/>
            <person name="Strazar M."/>
            <person name="Skelly A."/>
            <person name="Suda W."/>
            <person name="Hattori M."/>
            <person name="Nakamoto N."/>
            <person name="Caballero S."/>
            <person name="Norman J."/>
            <person name="Olle B."/>
            <person name="Tanoue T."/>
            <person name="Arita M."/>
            <person name="Bucci V."/>
            <person name="Atarashi K."/>
            <person name="Xavier R."/>
            <person name="Honda K."/>
        </authorList>
    </citation>
    <scope>NUCLEOTIDE SEQUENCE [LARGE SCALE GENOMIC DNA]</scope>
    <source>
        <strain evidence="13">k34-0107-D12</strain>
    </source>
</reference>
<evidence type="ECO:0000256" key="8">
    <source>
        <dbReference type="PROSITE-ProRule" id="PRU00169"/>
    </source>
</evidence>
<keyword evidence="2 8" id="KW-0597">Phosphoprotein</keyword>
<organism evidence="12 13">
    <name type="scientific">Blautia parvula</name>
    <dbReference type="NCBI Taxonomy" id="2877527"/>
    <lineage>
        <taxon>Bacteria</taxon>
        <taxon>Bacillati</taxon>
        <taxon>Bacillota</taxon>
        <taxon>Clostridia</taxon>
        <taxon>Lachnospirales</taxon>
        <taxon>Lachnospiraceae</taxon>
        <taxon>Blautia</taxon>
    </lineage>
</organism>
<sequence>MYRILLVDDDAEVLDVNRRFFEKNNFQVEICTDSTSAMLSVRRFKPECILLDVMMPKLNGYQLCRQMRKVTDVPILFLSGKISEEDKIRGFQCGADDYIEKPYSLKEVYFRIVANIRRHQQLLRKKDENIIEVFPLSIHLENHKVFYLQEEIPLTNREYDLLLCLAKCPDKPLTFREIGIYTWGSYREEDKKTVMVNVSRLRKKIVDYTGRKDLIETVWSKGYRINRK</sequence>
<comment type="function">
    <text evidence="7">May play the central regulatory role in sporulation. It may be an element of the effector pathway responsible for the activation of sporulation genes in response to nutritional stress. Spo0A may act in concert with spo0H (a sigma factor) to control the expression of some genes that are critical to the sporulation process.</text>
</comment>
<evidence type="ECO:0000313" key="12">
    <source>
        <dbReference type="EMBL" id="GAA6498547.1"/>
    </source>
</evidence>
<dbReference type="InterPro" id="IPR036388">
    <property type="entry name" value="WH-like_DNA-bd_sf"/>
</dbReference>
<dbReference type="RefSeq" id="WP_033139349.1">
    <property type="nucleotide sequence ID" value="NZ_AP031413.1"/>
</dbReference>
<dbReference type="PANTHER" id="PTHR48111:SF1">
    <property type="entry name" value="TWO-COMPONENT RESPONSE REGULATOR ORR33"/>
    <property type="match status" value="1"/>
</dbReference>
<evidence type="ECO:0000259" key="11">
    <source>
        <dbReference type="PROSITE" id="PS51755"/>
    </source>
</evidence>
<keyword evidence="13" id="KW-1185">Reference proteome</keyword>
<dbReference type="Proteomes" id="UP001600941">
    <property type="component" value="Unassembled WGS sequence"/>
</dbReference>